<dbReference type="PANTHER" id="PTHR34857:SF2">
    <property type="entry name" value="SLL0384 PROTEIN"/>
    <property type="match status" value="1"/>
</dbReference>
<dbReference type="InterPro" id="IPR051611">
    <property type="entry name" value="ECF_transporter_component"/>
</dbReference>
<dbReference type="Proteomes" id="UP000250369">
    <property type="component" value="Unassembled WGS sequence"/>
</dbReference>
<keyword evidence="4 6" id="KW-1133">Transmembrane helix</keyword>
<evidence type="ECO:0000256" key="6">
    <source>
        <dbReference type="SAM" id="Phobius"/>
    </source>
</evidence>
<feature type="transmembrane region" description="Helical" evidence="6">
    <location>
        <begin position="26"/>
        <end position="57"/>
    </location>
</feature>
<dbReference type="CDD" id="cd16914">
    <property type="entry name" value="EcfT"/>
    <property type="match status" value="1"/>
</dbReference>
<comment type="caution">
    <text evidence="7">The sequence shown here is derived from an EMBL/GenBank/DDBJ whole genome shotgun (WGS) entry which is preliminary data.</text>
</comment>
<reference evidence="7 8" key="1">
    <citation type="journal article" date="2009" name="Int. J. Syst. Evol. Microbiol.">
        <title>Paenibacillus contaminans sp. nov., isolated from a contaminated laboratory plate.</title>
        <authorList>
            <person name="Chou J.H."/>
            <person name="Lee J.H."/>
            <person name="Lin M.C."/>
            <person name="Chang P.S."/>
            <person name="Arun A.B."/>
            <person name="Young C.C."/>
            <person name="Chen W.M."/>
        </authorList>
    </citation>
    <scope>NUCLEOTIDE SEQUENCE [LARGE SCALE GENOMIC DNA]</scope>
    <source>
        <strain evidence="7 8">CKOBP-6</strain>
    </source>
</reference>
<evidence type="ECO:0000256" key="3">
    <source>
        <dbReference type="ARBA" id="ARBA00022692"/>
    </source>
</evidence>
<name>A0A329MQH7_9BACL</name>
<dbReference type="EMBL" id="QMFB01000004">
    <property type="protein sequence ID" value="RAV21546.1"/>
    <property type="molecule type" value="Genomic_DNA"/>
</dbReference>
<dbReference type="GO" id="GO:0005886">
    <property type="term" value="C:plasma membrane"/>
    <property type="evidence" value="ECO:0007669"/>
    <property type="project" value="UniProtKB-ARBA"/>
</dbReference>
<keyword evidence="3 6" id="KW-0812">Transmembrane</keyword>
<dbReference type="AlphaFoldDB" id="A0A329MQH7"/>
<organism evidence="7 8">
    <name type="scientific">Paenibacillus contaminans</name>
    <dbReference type="NCBI Taxonomy" id="450362"/>
    <lineage>
        <taxon>Bacteria</taxon>
        <taxon>Bacillati</taxon>
        <taxon>Bacillota</taxon>
        <taxon>Bacilli</taxon>
        <taxon>Bacillales</taxon>
        <taxon>Paenibacillaceae</taxon>
        <taxon>Paenibacillus</taxon>
    </lineage>
</organism>
<keyword evidence="8" id="KW-1185">Reference proteome</keyword>
<dbReference type="PANTHER" id="PTHR34857">
    <property type="entry name" value="SLL0384 PROTEIN"/>
    <property type="match status" value="1"/>
</dbReference>
<accession>A0A329MQH7</accession>
<feature type="transmembrane region" description="Helical" evidence="6">
    <location>
        <begin position="112"/>
        <end position="134"/>
    </location>
</feature>
<evidence type="ECO:0000313" key="7">
    <source>
        <dbReference type="EMBL" id="RAV21546.1"/>
    </source>
</evidence>
<evidence type="ECO:0000313" key="8">
    <source>
        <dbReference type="Proteomes" id="UP000250369"/>
    </source>
</evidence>
<evidence type="ECO:0000256" key="2">
    <source>
        <dbReference type="ARBA" id="ARBA00022475"/>
    </source>
</evidence>
<protein>
    <submittedName>
        <fullName evidence="7">Energy-coupling factor transporter transmembrane protein EcfT</fullName>
    </submittedName>
</protein>
<feature type="transmembrane region" description="Helical" evidence="6">
    <location>
        <begin position="146"/>
        <end position="167"/>
    </location>
</feature>
<feature type="transmembrane region" description="Helical" evidence="6">
    <location>
        <begin position="246"/>
        <end position="265"/>
    </location>
</feature>
<dbReference type="OrthoDB" id="8075495at2"/>
<evidence type="ECO:0000256" key="4">
    <source>
        <dbReference type="ARBA" id="ARBA00022989"/>
    </source>
</evidence>
<gene>
    <name evidence="7" type="ORF">DQG23_09780</name>
</gene>
<keyword evidence="2" id="KW-1003">Cell membrane</keyword>
<sequence>MTNKIVLGQFTDTGSLLHRLDPRTKLLSLIVIMMSFLLLQNFTSYVAATAFVGMLLLTSKIPLRLFARGLKPLLLILIFTFLYHVLLTGDTVIWSWSQIKLNQEGVVNGTRIVWRIILLVLLASVLTATTKPLILAQGLEKLLKPLSKLGVPTEAFSLMVVIAIRFIPTITQELDRIILAQQARGYDVTSVTRLKRVFAYIPILVPLFATTIQRAEQLSFAIDARAYGTGKGRTSYNQLEFKRSDFVAGGFTIIFVFMMLIIRIYI</sequence>
<proteinExistence type="predicted"/>
<dbReference type="RefSeq" id="WP_113030637.1">
    <property type="nucleotide sequence ID" value="NZ_QMFB01000004.1"/>
</dbReference>
<evidence type="ECO:0000256" key="1">
    <source>
        <dbReference type="ARBA" id="ARBA00004141"/>
    </source>
</evidence>
<keyword evidence="5 6" id="KW-0472">Membrane</keyword>
<comment type="subcellular location">
    <subcellularLocation>
        <location evidence="1">Membrane</location>
        <topology evidence="1">Multi-pass membrane protein</topology>
    </subcellularLocation>
</comment>
<dbReference type="InterPro" id="IPR003339">
    <property type="entry name" value="ABC/ECF_trnsptr_transmembrane"/>
</dbReference>
<dbReference type="Pfam" id="PF02361">
    <property type="entry name" value="CbiQ"/>
    <property type="match status" value="1"/>
</dbReference>
<feature type="transmembrane region" description="Helical" evidence="6">
    <location>
        <begin position="69"/>
        <end position="87"/>
    </location>
</feature>
<evidence type="ECO:0000256" key="5">
    <source>
        <dbReference type="ARBA" id="ARBA00023136"/>
    </source>
</evidence>